<dbReference type="EMBL" id="CP020100">
    <property type="protein sequence ID" value="AQZ95541.1"/>
    <property type="molecule type" value="Genomic_DNA"/>
</dbReference>
<name>A0A1V0B6M1_9GAMM</name>
<organism evidence="1 2">
    <name type="scientific">Halopseudomonas phragmitis</name>
    <dbReference type="NCBI Taxonomy" id="1931241"/>
    <lineage>
        <taxon>Bacteria</taxon>
        <taxon>Pseudomonadati</taxon>
        <taxon>Pseudomonadota</taxon>
        <taxon>Gammaproteobacteria</taxon>
        <taxon>Pseudomonadales</taxon>
        <taxon>Pseudomonadaceae</taxon>
        <taxon>Halopseudomonas</taxon>
    </lineage>
</organism>
<dbReference type="AlphaFoldDB" id="A0A1V0B6M1"/>
<evidence type="ECO:0000313" key="1">
    <source>
        <dbReference type="EMBL" id="AQZ95541.1"/>
    </source>
</evidence>
<dbReference type="STRING" id="1931241.BVH74_12620"/>
<protein>
    <submittedName>
        <fullName evidence="1">Uncharacterized protein</fullName>
    </submittedName>
</protein>
<dbReference type="KEGG" id="ppha:BVH74_12620"/>
<proteinExistence type="predicted"/>
<reference evidence="1 2" key="1">
    <citation type="submission" date="2017-03" db="EMBL/GenBank/DDBJ databases">
        <title>Complete genome sequence of the novel DNRA strain Pseudomonas sp. S-6-2 isolated from Chinese polluted river sediment. Journal of Biotechnology.</title>
        <authorList>
            <person name="Li J."/>
            <person name="Xiang F."/>
            <person name="Wang L."/>
            <person name="Xi L."/>
            <person name="Liu J."/>
        </authorList>
    </citation>
    <scope>NUCLEOTIDE SEQUENCE [LARGE SCALE GENOMIC DNA]</scope>
    <source>
        <strain evidence="1 2">S-6-2</strain>
    </source>
</reference>
<sequence length="96" mass="10663">MTNIPVGDLVALLRDRELQARAEDLAVFTQEVLTTVMMALHHAELIDAPEAAKHVHERMQELQGQELATPYAVLLAEVFQGRMQEVVATLAPHVKP</sequence>
<dbReference type="Proteomes" id="UP000243488">
    <property type="component" value="Chromosome"/>
</dbReference>
<accession>A0A1V0B6M1</accession>
<evidence type="ECO:0000313" key="2">
    <source>
        <dbReference type="Proteomes" id="UP000243488"/>
    </source>
</evidence>
<dbReference type="RefSeq" id="WP_080050409.1">
    <property type="nucleotide sequence ID" value="NZ_CP020100.1"/>
</dbReference>
<gene>
    <name evidence="1" type="ORF">BVH74_12620</name>
</gene>
<keyword evidence="2" id="KW-1185">Reference proteome</keyword>